<dbReference type="PROSITE" id="PS51318">
    <property type="entry name" value="TAT"/>
    <property type="match status" value="1"/>
</dbReference>
<dbReference type="GO" id="GO:0016787">
    <property type="term" value="F:hydrolase activity"/>
    <property type="evidence" value="ECO:0007669"/>
    <property type="project" value="UniProtKB-KW"/>
</dbReference>
<protein>
    <submittedName>
        <fullName evidence="1">Predicted HD-superfamily hydrolase</fullName>
    </submittedName>
</protein>
<gene>
    <name evidence="1" type="ORF">NCTC12121_02053</name>
</gene>
<dbReference type="AlphaFoldDB" id="A0A376DIL8"/>
<sequence>MIDDYTRRRFLRNATVATAAVFLPHTYAETHRSPQRANQLTPTAQSAITLTDCLALTPEEMAATSPRVQQARNYLTQQIATITDQTLQQTISTLYHQPTPLSIARMNDDERRTVWQELRAKGYTDAQENDFLPPLPPQRNDDEAFFSAPGSGYQSHHAYPGGLATHVAANVAITNGIIATYTDVYGYQVERDIALAAQLLHDLHKPYVFPWQTDHASRQEQTLAGTGEHHILSIAELIYREMPPELVVATACAHQPPSNAKNAAQIAAWLAAAAIIAGRDPLTYGLVAKHGKGLTLKNIARQEGYICHLGDHDFVLSGPAVKQTLPVIQKIARQDYRIAVEGRTFNALRNRLYAMHSAMRVHHVYLTQGEAAVRELMHATVAPV</sequence>
<dbReference type="Proteomes" id="UP000255248">
    <property type="component" value="Unassembled WGS sequence"/>
</dbReference>
<dbReference type="RefSeq" id="WP_024523666.1">
    <property type="nucleotide sequence ID" value="NZ_UFXZ01000001.1"/>
</dbReference>
<organism evidence="1 2">
    <name type="scientific">Edwardsiella hoshinae</name>
    <dbReference type="NCBI Taxonomy" id="93378"/>
    <lineage>
        <taxon>Bacteria</taxon>
        <taxon>Pseudomonadati</taxon>
        <taxon>Pseudomonadota</taxon>
        <taxon>Gammaproteobacteria</taxon>
        <taxon>Enterobacterales</taxon>
        <taxon>Hafniaceae</taxon>
        <taxon>Edwardsiella</taxon>
    </lineage>
</organism>
<reference evidence="1 2" key="1">
    <citation type="submission" date="2018-06" db="EMBL/GenBank/DDBJ databases">
        <authorList>
            <consortium name="Pathogen Informatics"/>
            <person name="Doyle S."/>
        </authorList>
    </citation>
    <scope>NUCLEOTIDE SEQUENCE [LARGE SCALE GENOMIC DNA]</scope>
    <source>
        <strain evidence="1 2">NCTC12121</strain>
    </source>
</reference>
<dbReference type="OrthoDB" id="1624022at2"/>
<dbReference type="InterPro" id="IPR006311">
    <property type="entry name" value="TAT_signal"/>
</dbReference>
<dbReference type="EMBL" id="UFXZ01000001">
    <property type="protein sequence ID" value="STC89137.1"/>
    <property type="molecule type" value="Genomic_DNA"/>
</dbReference>
<dbReference type="STRING" id="93378.A9798_10005"/>
<keyword evidence="1" id="KW-0378">Hydrolase</keyword>
<proteinExistence type="predicted"/>
<evidence type="ECO:0000313" key="1">
    <source>
        <dbReference type="EMBL" id="STC89137.1"/>
    </source>
</evidence>
<evidence type="ECO:0000313" key="2">
    <source>
        <dbReference type="Proteomes" id="UP000255248"/>
    </source>
</evidence>
<name>A0A376DIL8_9GAMM</name>
<accession>A0A376DIL8</accession>